<comment type="pathway">
    <text evidence="3">Protein modification.</text>
</comment>
<keyword evidence="1" id="KW-0808">Transferase</keyword>
<dbReference type="PROSITE" id="PS00183">
    <property type="entry name" value="UBC_1"/>
    <property type="match status" value="1"/>
</dbReference>
<evidence type="ECO:0000313" key="7">
    <source>
        <dbReference type="Ensembl" id="ENSMFAP00000064207.1"/>
    </source>
</evidence>
<dbReference type="InterPro" id="IPR023313">
    <property type="entry name" value="UBQ-conjugating_AS"/>
</dbReference>
<accession>A0A7N9DC05</accession>
<name>A0A7N9DC05_MACFA</name>
<dbReference type="Ensembl" id="ENSMFAT00000076602.1">
    <property type="protein sequence ID" value="ENSMFAP00000064207.1"/>
    <property type="gene ID" value="ENSMFAG00000044410.2"/>
</dbReference>
<evidence type="ECO:0000256" key="1">
    <source>
        <dbReference type="ARBA" id="ARBA00022679"/>
    </source>
</evidence>
<dbReference type="SMART" id="SM00212">
    <property type="entry name" value="UBCc"/>
    <property type="match status" value="1"/>
</dbReference>
<dbReference type="Gene3D" id="3.10.110.10">
    <property type="entry name" value="Ubiquitin Conjugating Enzyme"/>
    <property type="match status" value="1"/>
</dbReference>
<reference evidence="7" key="3">
    <citation type="submission" date="2025-09" db="UniProtKB">
        <authorList>
            <consortium name="Ensembl"/>
        </authorList>
    </citation>
    <scope>IDENTIFICATION</scope>
</reference>
<dbReference type="Proteomes" id="UP000233100">
    <property type="component" value="Chromosome 20"/>
</dbReference>
<proteinExistence type="inferred from homology"/>
<dbReference type="GO" id="GO:0005524">
    <property type="term" value="F:ATP binding"/>
    <property type="evidence" value="ECO:0007669"/>
    <property type="project" value="UniProtKB-UniRule"/>
</dbReference>
<dbReference type="InterPro" id="IPR050113">
    <property type="entry name" value="Ub_conjugating_enzyme"/>
</dbReference>
<organism evidence="7 8">
    <name type="scientific">Macaca fascicularis</name>
    <name type="common">Crab-eating macaque</name>
    <name type="synonym">Cynomolgus monkey</name>
    <dbReference type="NCBI Taxonomy" id="9541"/>
    <lineage>
        <taxon>Eukaryota</taxon>
        <taxon>Metazoa</taxon>
        <taxon>Chordata</taxon>
        <taxon>Craniata</taxon>
        <taxon>Vertebrata</taxon>
        <taxon>Euteleostomi</taxon>
        <taxon>Mammalia</taxon>
        <taxon>Eutheria</taxon>
        <taxon>Euarchontoglires</taxon>
        <taxon>Primates</taxon>
        <taxon>Haplorrhini</taxon>
        <taxon>Catarrhini</taxon>
        <taxon>Cercopithecidae</taxon>
        <taxon>Cercopithecinae</taxon>
        <taxon>Macaca</taxon>
    </lineage>
</organism>
<dbReference type="InterPro" id="IPR000608">
    <property type="entry name" value="UBC"/>
</dbReference>
<dbReference type="PANTHER" id="PTHR24067">
    <property type="entry name" value="UBIQUITIN-CONJUGATING ENZYME E2"/>
    <property type="match status" value="1"/>
</dbReference>
<keyword evidence="8" id="KW-1185">Reference proteome</keyword>
<gene>
    <name evidence="7" type="primary">UBE2I</name>
</gene>
<evidence type="ECO:0000256" key="2">
    <source>
        <dbReference type="ARBA" id="ARBA00022786"/>
    </source>
</evidence>
<feature type="domain" description="UBC core" evidence="6">
    <location>
        <begin position="1"/>
        <end position="136"/>
    </location>
</feature>
<evidence type="ECO:0000256" key="3">
    <source>
        <dbReference type="ARBA" id="ARBA00043952"/>
    </source>
</evidence>
<evidence type="ECO:0000256" key="4">
    <source>
        <dbReference type="PROSITE-ProRule" id="PRU10133"/>
    </source>
</evidence>
<dbReference type="SUPFAM" id="SSF54495">
    <property type="entry name" value="UBC-like"/>
    <property type="match status" value="1"/>
</dbReference>
<evidence type="ECO:0000256" key="5">
    <source>
        <dbReference type="RuleBase" id="RU362109"/>
    </source>
</evidence>
<dbReference type="Pfam" id="PF00179">
    <property type="entry name" value="UQ_con"/>
    <property type="match status" value="1"/>
</dbReference>
<dbReference type="PROSITE" id="PS50127">
    <property type="entry name" value="UBC_2"/>
    <property type="match status" value="1"/>
</dbReference>
<dbReference type="GeneTree" id="ENSGT00550000075088"/>
<dbReference type="AlphaFoldDB" id="A0A7N9DC05"/>
<reference evidence="7 8" key="1">
    <citation type="submission" date="2013-03" db="EMBL/GenBank/DDBJ databases">
        <authorList>
            <person name="Warren W."/>
            <person name="Wilson R.K."/>
        </authorList>
    </citation>
    <scope>NUCLEOTIDE SEQUENCE</scope>
</reference>
<protein>
    <submittedName>
        <fullName evidence="7">Ubiquitin conjugating enzyme E2 I</fullName>
    </submittedName>
</protein>
<keyword evidence="2 5" id="KW-0833">Ubl conjugation pathway</keyword>
<dbReference type="Bgee" id="ENSMFAG00000044410">
    <property type="expression patterns" value="Expressed in thymus and 13 other cell types or tissues"/>
</dbReference>
<dbReference type="GO" id="GO:0032446">
    <property type="term" value="P:protein modification by small protein conjugation"/>
    <property type="evidence" value="ECO:0007669"/>
    <property type="project" value="UniProtKB-ARBA"/>
</dbReference>
<reference evidence="7" key="2">
    <citation type="submission" date="2025-08" db="UniProtKB">
        <authorList>
            <consortium name="Ensembl"/>
        </authorList>
    </citation>
    <scope>IDENTIFICATION</scope>
</reference>
<evidence type="ECO:0000313" key="8">
    <source>
        <dbReference type="Proteomes" id="UP000233100"/>
    </source>
</evidence>
<dbReference type="GO" id="GO:0019787">
    <property type="term" value="F:ubiquitin-like protein transferase activity"/>
    <property type="evidence" value="ECO:0007669"/>
    <property type="project" value="UniProtKB-ARBA"/>
</dbReference>
<comment type="similarity">
    <text evidence="5">Belongs to the ubiquitin-conjugating enzyme family.</text>
</comment>
<sequence>MTPGRQSRQEGTPFLFLLRSMATSKLEAMRKEEAAPTLGGPGGAGVQHLCLSVGKFEPPLFHPNVYPSGTVCLSILEEDKDWRPAITIKQILLGIQELLNEPNIQDPAQAEAYTIYCQNRVEYEKRVRAQAKKFAPS</sequence>
<feature type="active site" description="Glycyl thioester intermediate" evidence="4">
    <location>
        <position position="72"/>
    </location>
</feature>
<dbReference type="InterPro" id="IPR016135">
    <property type="entry name" value="UBQ-conjugating_enzyme/RWD"/>
</dbReference>
<evidence type="ECO:0000259" key="6">
    <source>
        <dbReference type="PROSITE" id="PS50127"/>
    </source>
</evidence>
<keyword evidence="5" id="KW-0547">Nucleotide-binding</keyword>
<keyword evidence="5" id="KW-0067">ATP-binding</keyword>